<dbReference type="InterPro" id="IPR008983">
    <property type="entry name" value="Tumour_necrosis_fac-like_dom"/>
</dbReference>
<evidence type="ECO:0000313" key="2">
    <source>
        <dbReference type="EMBL" id="GEN78098.1"/>
    </source>
</evidence>
<accession>A0A511YSC8</accession>
<dbReference type="AlphaFoldDB" id="A0A511YSC8"/>
<keyword evidence="1" id="KW-0732">Signal</keyword>
<dbReference type="EMBL" id="BJYJ01000046">
    <property type="protein sequence ID" value="GEN78098.1"/>
    <property type="molecule type" value="Genomic_DNA"/>
</dbReference>
<proteinExistence type="predicted"/>
<sequence>MRKNIFSLAAILAIGTFSAQVRTVNSATNVSVTNSPAFIDASSNTTVNGSSNVGKGLIFPRVDLSAMTAFPGVTAGIPNSFPTRFDGMIVYNTASSGTAGVGSTQGTLTPGYWYYENKTSSNTGGTWKPMSPATSAVANTASNGLTLSGNDVKLGGTLSQPTTINTSVSNPLNFTGTGAGPAVNIKASDYWISSAFSSSATNAGNGTNPDKVIIGTYSGTGTIGAHNNALSAWSDLAINPAGGNVGIGTTTPGAKLDVNGSIKISGGNPGMGKVLASSDANGLANWISIPSSWFAILKGGYLPKLTTGGTERIIDFNTGIISNAALGNYNTSNETITVPYTGNYRITISGWWGFPITPGGFLAIVHLKVNNVALWRPHALGNNGTPFNTSTGICVSFTTVVQLNAGDVLSVYNQENTGYFATQVGVAPSAASSTDTYYPAQLVTEFMGS</sequence>
<feature type="chain" id="PRO_5021802218" description="C1q domain-containing protein" evidence="1">
    <location>
        <begin position="20"/>
        <end position="449"/>
    </location>
</feature>
<dbReference type="Proteomes" id="UP000321863">
    <property type="component" value="Unassembled WGS sequence"/>
</dbReference>
<evidence type="ECO:0008006" key="4">
    <source>
        <dbReference type="Google" id="ProtNLM"/>
    </source>
</evidence>
<keyword evidence="3" id="KW-1185">Reference proteome</keyword>
<organism evidence="2 3">
    <name type="scientific">Chryseobacterium hagamense</name>
    <dbReference type="NCBI Taxonomy" id="395935"/>
    <lineage>
        <taxon>Bacteria</taxon>
        <taxon>Pseudomonadati</taxon>
        <taxon>Bacteroidota</taxon>
        <taxon>Flavobacteriia</taxon>
        <taxon>Flavobacteriales</taxon>
        <taxon>Weeksellaceae</taxon>
        <taxon>Chryseobacterium group</taxon>
        <taxon>Chryseobacterium</taxon>
    </lineage>
</organism>
<dbReference type="RefSeq" id="WP_146944496.1">
    <property type="nucleotide sequence ID" value="NZ_BJYJ01000046.1"/>
</dbReference>
<gene>
    <name evidence="2" type="ORF">CHA01nite_38380</name>
</gene>
<dbReference type="OrthoDB" id="1218874at2"/>
<name>A0A511YSC8_9FLAO</name>
<reference evidence="2 3" key="1">
    <citation type="submission" date="2019-07" db="EMBL/GenBank/DDBJ databases">
        <title>Whole genome shotgun sequence of Chryseobacterium hagamense NBRC 105253.</title>
        <authorList>
            <person name="Hosoyama A."/>
            <person name="Uohara A."/>
            <person name="Ohji S."/>
            <person name="Ichikawa N."/>
        </authorList>
    </citation>
    <scope>NUCLEOTIDE SEQUENCE [LARGE SCALE GENOMIC DNA]</scope>
    <source>
        <strain evidence="2 3">NBRC 105253</strain>
    </source>
</reference>
<dbReference type="SUPFAM" id="SSF49842">
    <property type="entry name" value="TNF-like"/>
    <property type="match status" value="1"/>
</dbReference>
<feature type="signal peptide" evidence="1">
    <location>
        <begin position="1"/>
        <end position="19"/>
    </location>
</feature>
<evidence type="ECO:0000313" key="3">
    <source>
        <dbReference type="Proteomes" id="UP000321863"/>
    </source>
</evidence>
<dbReference type="Gene3D" id="2.60.120.40">
    <property type="match status" value="1"/>
</dbReference>
<comment type="caution">
    <text evidence="2">The sequence shown here is derived from an EMBL/GenBank/DDBJ whole genome shotgun (WGS) entry which is preliminary data.</text>
</comment>
<protein>
    <recommendedName>
        <fullName evidence="4">C1q domain-containing protein</fullName>
    </recommendedName>
</protein>
<evidence type="ECO:0000256" key="1">
    <source>
        <dbReference type="SAM" id="SignalP"/>
    </source>
</evidence>